<evidence type="ECO:0000256" key="1">
    <source>
        <dbReference type="ARBA" id="ARBA00010886"/>
    </source>
</evidence>
<dbReference type="Proteomes" id="UP000824540">
    <property type="component" value="Unassembled WGS sequence"/>
</dbReference>
<evidence type="ECO:0000256" key="7">
    <source>
        <dbReference type="ARBA" id="ARBA00022840"/>
    </source>
</evidence>
<sequence>MDMYENVLSIGRGSSSVVFLMKHNISKKLFAVKRIQIVNSRKSRTKEAVLQEAEILRKLKHPHIVACSSNFFDPHNEFIYIVMDYCDGGTLDDRVKERKEEEYFAEPIVMAWFVQIAMAVNYIHSAKILHRDIKTSNVFLTKRAVVKLGDFGISKVMKNTLDMASTCVGTPSYMSPELCQDVPYSSKSDIWALGCLLFEICALKPPFDAKNLISLFYKIVKGEYSKIPEVFSENLFILITKMLCLTPEDRPSASCILNMAYVQEHLGQFIKHQETQLSKCNSVSRHGPRSDYVSSDLPAVEHSSKTAAPTSELRSRVKSAPPKLQEKNIEQMEEEEDEEEEGVQQIDRKEEEGSVGELSDYSEDFEEQDSLSSIEENIVGETSAMVSAHSGEVLEELEASRDETDLNEYPDDFEEADDEDLAELVSNARCAMEVTAENYVFEEELHEREGERLSATIKTLKEKCVEDVGHTLYEEISSHFFNGLTPDDLQPHFKHRLGPDHLETCYIIFSMDKEAP</sequence>
<dbReference type="InterPro" id="IPR008271">
    <property type="entry name" value="Ser/Thr_kinase_AS"/>
</dbReference>
<dbReference type="GO" id="GO:0005524">
    <property type="term" value="F:ATP binding"/>
    <property type="evidence" value="ECO:0007669"/>
    <property type="project" value="UniProtKB-UniRule"/>
</dbReference>
<dbReference type="InterPro" id="IPR011009">
    <property type="entry name" value="Kinase-like_dom_sf"/>
</dbReference>
<evidence type="ECO:0000256" key="6">
    <source>
        <dbReference type="ARBA" id="ARBA00022777"/>
    </source>
</evidence>
<comment type="catalytic activity">
    <reaction evidence="9">
        <text>L-seryl-[protein] + ATP = O-phospho-L-seryl-[protein] + ADP + H(+)</text>
        <dbReference type="Rhea" id="RHEA:17989"/>
        <dbReference type="Rhea" id="RHEA-COMP:9863"/>
        <dbReference type="Rhea" id="RHEA-COMP:11604"/>
        <dbReference type="ChEBI" id="CHEBI:15378"/>
        <dbReference type="ChEBI" id="CHEBI:29999"/>
        <dbReference type="ChEBI" id="CHEBI:30616"/>
        <dbReference type="ChEBI" id="CHEBI:83421"/>
        <dbReference type="ChEBI" id="CHEBI:456216"/>
        <dbReference type="EC" id="2.7.11.1"/>
    </reaction>
</comment>
<reference evidence="13" key="1">
    <citation type="thesis" date="2021" institute="BYU ScholarsArchive" country="Provo, UT, USA">
        <title>Applications of and Algorithms for Genome Assembly and Genomic Analyses with an Emphasis on Marine Teleosts.</title>
        <authorList>
            <person name="Pickett B.D."/>
        </authorList>
    </citation>
    <scope>NUCLEOTIDE SEQUENCE</scope>
    <source>
        <strain evidence="13">HI-2016</strain>
    </source>
</reference>
<keyword evidence="5 10" id="KW-0547">Nucleotide-binding</keyword>
<evidence type="ECO:0000256" key="5">
    <source>
        <dbReference type="ARBA" id="ARBA00022741"/>
    </source>
</evidence>
<dbReference type="PROSITE" id="PS00108">
    <property type="entry name" value="PROTEIN_KINASE_ST"/>
    <property type="match status" value="1"/>
</dbReference>
<dbReference type="Gene3D" id="1.10.510.10">
    <property type="entry name" value="Transferase(Phosphotransferase) domain 1"/>
    <property type="match status" value="1"/>
</dbReference>
<name>A0A8T2NW87_9TELE</name>
<comment type="similarity">
    <text evidence="1">Belongs to the protein kinase superfamily. NEK Ser/Thr protein kinase family. NIMA subfamily.</text>
</comment>
<comment type="caution">
    <text evidence="13">The sequence shown here is derived from an EMBL/GenBank/DDBJ whole genome shotgun (WGS) entry which is preliminary data.</text>
</comment>
<accession>A0A8T2NW87</accession>
<evidence type="ECO:0000313" key="14">
    <source>
        <dbReference type="Proteomes" id="UP000824540"/>
    </source>
</evidence>
<dbReference type="FunFam" id="1.10.510.10:FF:001332">
    <property type="entry name" value="Serine/threonine-protein kinase Nek1"/>
    <property type="match status" value="1"/>
</dbReference>
<dbReference type="SMART" id="SM00220">
    <property type="entry name" value="S_TKc"/>
    <property type="match status" value="1"/>
</dbReference>
<dbReference type="PROSITE" id="PS00107">
    <property type="entry name" value="PROTEIN_KINASE_ATP"/>
    <property type="match status" value="1"/>
</dbReference>
<dbReference type="OrthoDB" id="248923at2759"/>
<dbReference type="CDD" id="cd08215">
    <property type="entry name" value="STKc_Nek"/>
    <property type="match status" value="1"/>
</dbReference>
<evidence type="ECO:0000256" key="3">
    <source>
        <dbReference type="ARBA" id="ARBA00022527"/>
    </source>
</evidence>
<keyword evidence="6" id="KW-0418">Kinase</keyword>
<dbReference type="AlphaFoldDB" id="A0A8T2NW87"/>
<dbReference type="PANTHER" id="PTHR44899:SF3">
    <property type="entry name" value="SERINE_THREONINE-PROTEIN KINASE NEK1"/>
    <property type="match status" value="1"/>
</dbReference>
<keyword evidence="14" id="KW-1185">Reference proteome</keyword>
<dbReference type="PANTHER" id="PTHR44899">
    <property type="entry name" value="CAMK FAMILY PROTEIN KINASE"/>
    <property type="match status" value="1"/>
</dbReference>
<dbReference type="GO" id="GO:0004674">
    <property type="term" value="F:protein serine/threonine kinase activity"/>
    <property type="evidence" value="ECO:0007669"/>
    <property type="project" value="UniProtKB-KW"/>
</dbReference>
<dbReference type="Pfam" id="PF00069">
    <property type="entry name" value="Pkinase"/>
    <property type="match status" value="1"/>
</dbReference>
<dbReference type="SUPFAM" id="SSF56112">
    <property type="entry name" value="Protein kinase-like (PK-like)"/>
    <property type="match status" value="1"/>
</dbReference>
<dbReference type="EMBL" id="JAFBMS010000033">
    <property type="protein sequence ID" value="KAG9341748.1"/>
    <property type="molecule type" value="Genomic_DNA"/>
</dbReference>
<feature type="compositionally biased region" description="Acidic residues" evidence="11">
    <location>
        <begin position="331"/>
        <end position="342"/>
    </location>
</feature>
<evidence type="ECO:0000256" key="8">
    <source>
        <dbReference type="ARBA" id="ARBA00047899"/>
    </source>
</evidence>
<keyword evidence="4" id="KW-0808">Transferase</keyword>
<evidence type="ECO:0000256" key="10">
    <source>
        <dbReference type="PROSITE-ProRule" id="PRU10141"/>
    </source>
</evidence>
<evidence type="ECO:0000256" key="9">
    <source>
        <dbReference type="ARBA" id="ARBA00048679"/>
    </source>
</evidence>
<dbReference type="InterPro" id="IPR000719">
    <property type="entry name" value="Prot_kinase_dom"/>
</dbReference>
<feature type="region of interest" description="Disordered" evidence="11">
    <location>
        <begin position="280"/>
        <end position="371"/>
    </location>
</feature>
<protein>
    <recommendedName>
        <fullName evidence="2">non-specific serine/threonine protein kinase</fullName>
        <ecNumber evidence="2">2.7.11.1</ecNumber>
    </recommendedName>
</protein>
<dbReference type="InterPro" id="IPR017441">
    <property type="entry name" value="Protein_kinase_ATP_BS"/>
</dbReference>
<dbReference type="PROSITE" id="PS50011">
    <property type="entry name" value="PROTEIN_KINASE_DOM"/>
    <property type="match status" value="1"/>
</dbReference>
<keyword evidence="7 10" id="KW-0067">ATP-binding</keyword>
<keyword evidence="3" id="KW-0723">Serine/threonine-protein kinase</keyword>
<evidence type="ECO:0000256" key="11">
    <source>
        <dbReference type="SAM" id="MobiDB-lite"/>
    </source>
</evidence>
<evidence type="ECO:0000313" key="13">
    <source>
        <dbReference type="EMBL" id="KAG9341748.1"/>
    </source>
</evidence>
<organism evidence="13 14">
    <name type="scientific">Albula glossodonta</name>
    <name type="common">roundjaw bonefish</name>
    <dbReference type="NCBI Taxonomy" id="121402"/>
    <lineage>
        <taxon>Eukaryota</taxon>
        <taxon>Metazoa</taxon>
        <taxon>Chordata</taxon>
        <taxon>Craniata</taxon>
        <taxon>Vertebrata</taxon>
        <taxon>Euteleostomi</taxon>
        <taxon>Actinopterygii</taxon>
        <taxon>Neopterygii</taxon>
        <taxon>Teleostei</taxon>
        <taxon>Albuliformes</taxon>
        <taxon>Albulidae</taxon>
        <taxon>Albula</taxon>
    </lineage>
</organism>
<evidence type="ECO:0000256" key="4">
    <source>
        <dbReference type="ARBA" id="ARBA00022679"/>
    </source>
</evidence>
<feature type="compositionally biased region" description="Acidic residues" evidence="11">
    <location>
        <begin position="360"/>
        <end position="369"/>
    </location>
</feature>
<dbReference type="InterPro" id="IPR051131">
    <property type="entry name" value="NEK_Ser/Thr_kinase_NIMA"/>
</dbReference>
<feature type="binding site" evidence="10">
    <location>
        <position position="33"/>
    </location>
    <ligand>
        <name>ATP</name>
        <dbReference type="ChEBI" id="CHEBI:30616"/>
    </ligand>
</feature>
<gene>
    <name evidence="13" type="ORF">JZ751_018814</name>
</gene>
<evidence type="ECO:0000256" key="2">
    <source>
        <dbReference type="ARBA" id="ARBA00012513"/>
    </source>
</evidence>
<proteinExistence type="inferred from homology"/>
<comment type="catalytic activity">
    <reaction evidence="8">
        <text>L-threonyl-[protein] + ATP = O-phospho-L-threonyl-[protein] + ADP + H(+)</text>
        <dbReference type="Rhea" id="RHEA:46608"/>
        <dbReference type="Rhea" id="RHEA-COMP:11060"/>
        <dbReference type="Rhea" id="RHEA-COMP:11605"/>
        <dbReference type="ChEBI" id="CHEBI:15378"/>
        <dbReference type="ChEBI" id="CHEBI:30013"/>
        <dbReference type="ChEBI" id="CHEBI:30616"/>
        <dbReference type="ChEBI" id="CHEBI:61977"/>
        <dbReference type="ChEBI" id="CHEBI:456216"/>
        <dbReference type="EC" id="2.7.11.1"/>
    </reaction>
</comment>
<evidence type="ECO:0000259" key="12">
    <source>
        <dbReference type="PROSITE" id="PS50011"/>
    </source>
</evidence>
<feature type="domain" description="Protein kinase" evidence="12">
    <location>
        <begin position="4"/>
        <end position="262"/>
    </location>
</feature>
<dbReference type="EC" id="2.7.11.1" evidence="2"/>